<evidence type="ECO:0000313" key="1">
    <source>
        <dbReference type="EMBL" id="PRH86146.1"/>
    </source>
</evidence>
<organism evidence="1 2">
    <name type="scientific">Labrys okinawensis</name>
    <dbReference type="NCBI Taxonomy" id="346911"/>
    <lineage>
        <taxon>Bacteria</taxon>
        <taxon>Pseudomonadati</taxon>
        <taxon>Pseudomonadota</taxon>
        <taxon>Alphaproteobacteria</taxon>
        <taxon>Hyphomicrobiales</taxon>
        <taxon>Xanthobacteraceae</taxon>
        <taxon>Labrys</taxon>
    </lineage>
</organism>
<protein>
    <submittedName>
        <fullName evidence="1">Uncharacterized protein</fullName>
    </submittedName>
</protein>
<dbReference type="Proteomes" id="UP000237682">
    <property type="component" value="Unassembled WGS sequence"/>
</dbReference>
<accession>A0A2S9Q9X0</accession>
<gene>
    <name evidence="1" type="ORF">C5L14_18015</name>
</gene>
<name>A0A2S9Q9X0_9HYPH</name>
<dbReference type="EMBL" id="PUEJ01000006">
    <property type="protein sequence ID" value="PRH86146.1"/>
    <property type="molecule type" value="Genomic_DNA"/>
</dbReference>
<dbReference type="AlphaFoldDB" id="A0A2S9Q9X0"/>
<sequence>MEKPAKTPDLIDSKAVKELVAARALRGATVLGRPGGWGVLVRYGDAERAVAGQKSRRMRLWRHADSAIGFVRSELGMDRFDVDAQDYRPDESERRRPDASERLKRVLSYDEWIGQDLELALRQADDPATGWVDHDDAMAELEGVLAKARAMKAPPRG</sequence>
<reference evidence="1 2" key="1">
    <citation type="submission" date="2018-02" db="EMBL/GenBank/DDBJ databases">
        <title>Whole genome sequencing of endophytic bacterium.</title>
        <authorList>
            <person name="Eedara R."/>
            <person name="Podile A.R."/>
        </authorList>
    </citation>
    <scope>NUCLEOTIDE SEQUENCE [LARGE SCALE GENOMIC DNA]</scope>
    <source>
        <strain evidence="1 2">RP1T</strain>
    </source>
</reference>
<evidence type="ECO:0000313" key="2">
    <source>
        <dbReference type="Proteomes" id="UP000237682"/>
    </source>
</evidence>
<keyword evidence="2" id="KW-1185">Reference proteome</keyword>
<comment type="caution">
    <text evidence="1">The sequence shown here is derived from an EMBL/GenBank/DDBJ whole genome shotgun (WGS) entry which is preliminary data.</text>
</comment>
<proteinExistence type="predicted"/>